<comment type="caution">
    <text evidence="1">The sequence shown here is derived from an EMBL/GenBank/DDBJ whole genome shotgun (WGS) entry which is preliminary data.</text>
</comment>
<accession>W6TAR7</accession>
<gene>
    <name evidence="1" type="ORF">LFAB_00640</name>
</gene>
<dbReference type="AlphaFoldDB" id="W6TAR7"/>
<evidence type="ECO:0000313" key="1">
    <source>
        <dbReference type="EMBL" id="ETY75736.1"/>
    </source>
</evidence>
<dbReference type="EMBL" id="AWWK01000004">
    <property type="protein sequence ID" value="ETY75736.1"/>
    <property type="molecule type" value="Genomic_DNA"/>
</dbReference>
<evidence type="ECO:0000313" key="2">
    <source>
        <dbReference type="Proteomes" id="UP000019247"/>
    </source>
</evidence>
<dbReference type="Proteomes" id="UP000019247">
    <property type="component" value="Unassembled WGS sequence"/>
</dbReference>
<dbReference type="PATRIC" id="fig|1400520.3.peg.123"/>
<organism evidence="1 2">
    <name type="scientific">Lactiplantibacillus fabifermentans T30PCM01</name>
    <dbReference type="NCBI Taxonomy" id="1400520"/>
    <lineage>
        <taxon>Bacteria</taxon>
        <taxon>Bacillati</taxon>
        <taxon>Bacillota</taxon>
        <taxon>Bacilli</taxon>
        <taxon>Lactobacillales</taxon>
        <taxon>Lactobacillaceae</taxon>
        <taxon>Lactiplantibacillus</taxon>
    </lineage>
</organism>
<proteinExistence type="predicted"/>
<name>W6TAR7_9LACO</name>
<reference evidence="1 2" key="1">
    <citation type="journal article" date="2014" name="Genome Announc.">
        <title>Genome Sequence of Lactobacillus fabifermentans Strain T30PCM01, Isolated from Fermenting Grape Marc.</title>
        <authorList>
            <person name="Treu L."/>
            <person name="Vendramin V."/>
            <person name="Bovo B."/>
            <person name="Giacomini A."/>
            <person name="Corich V."/>
            <person name="Campanaro S."/>
        </authorList>
    </citation>
    <scope>NUCLEOTIDE SEQUENCE [LARGE SCALE GENOMIC DNA]</scope>
    <source>
        <strain evidence="1 2">T30PCM01</strain>
    </source>
</reference>
<dbReference type="RefSeq" id="WP_268872487.1">
    <property type="nucleotide sequence ID" value="NZ_KK036457.1"/>
</dbReference>
<dbReference type="STRING" id="1400520.LFAB_00640"/>
<sequence length="43" mass="4662">MAILQILAVVLVATGLLTLIGDPTQPTTRIFKPRRTTVATKNK</sequence>
<dbReference type="HOGENOM" id="CLU_3235165_0_0_9"/>
<protein>
    <submittedName>
        <fullName evidence="1">Uncharacterized protein</fullName>
    </submittedName>
</protein>